<gene>
    <name evidence="1" type="ORF">AWW67_02155</name>
</gene>
<proteinExistence type="predicted"/>
<evidence type="ECO:0000313" key="2">
    <source>
        <dbReference type="Proteomes" id="UP000075663"/>
    </source>
</evidence>
<dbReference type="AlphaFoldDB" id="A0A150XYY3"/>
<dbReference type="Proteomes" id="UP000075663">
    <property type="component" value="Unassembled WGS sequence"/>
</dbReference>
<accession>A0A150XYY3</accession>
<evidence type="ECO:0008006" key="3">
    <source>
        <dbReference type="Google" id="ProtNLM"/>
    </source>
</evidence>
<organism evidence="1 2">
    <name type="scientific">Roseivirga seohaensis</name>
    <dbReference type="NCBI Taxonomy" id="1914963"/>
    <lineage>
        <taxon>Bacteria</taxon>
        <taxon>Pseudomonadati</taxon>
        <taxon>Bacteroidota</taxon>
        <taxon>Cytophagia</taxon>
        <taxon>Cytophagales</taxon>
        <taxon>Roseivirgaceae</taxon>
        <taxon>Roseivirga</taxon>
    </lineage>
</organism>
<dbReference type="RefSeq" id="WP_062300770.1">
    <property type="nucleotide sequence ID" value="NZ_LRPB01000023.1"/>
</dbReference>
<evidence type="ECO:0000313" key="1">
    <source>
        <dbReference type="EMBL" id="KYG83943.1"/>
    </source>
</evidence>
<sequence>MKVISPGITKAELADMYGVSLRTFNGWLKDADIIENTGKKQKKLNPRQLYEMVKQLYLPVGVTISITEPDFLVREVDANNKKM</sequence>
<name>A0A150XYY3_9BACT</name>
<reference evidence="1 2" key="1">
    <citation type="submission" date="2016-01" db="EMBL/GenBank/DDBJ databases">
        <title>Genome sequencing of Roseivirga seohaensis SW-152.</title>
        <authorList>
            <person name="Selvaratnam C."/>
            <person name="Thevarajoo S."/>
            <person name="Goh K.M."/>
            <person name="Ee R."/>
            <person name="Chan K.-G."/>
            <person name="Chong C.S."/>
        </authorList>
    </citation>
    <scope>NUCLEOTIDE SEQUENCE [LARGE SCALE GENOMIC DNA]</scope>
    <source>
        <strain evidence="1 2">SW-152</strain>
    </source>
</reference>
<dbReference type="STRING" id="1914963.AWW67_02155"/>
<comment type="caution">
    <text evidence="1">The sequence shown here is derived from an EMBL/GenBank/DDBJ whole genome shotgun (WGS) entry which is preliminary data.</text>
</comment>
<dbReference type="EMBL" id="LRPB01000023">
    <property type="protein sequence ID" value="KYG83943.1"/>
    <property type="molecule type" value="Genomic_DNA"/>
</dbReference>
<protein>
    <recommendedName>
        <fullName evidence="3">DNA-binding protein</fullName>
    </recommendedName>
</protein>